<dbReference type="GO" id="GO:0003677">
    <property type="term" value="F:DNA binding"/>
    <property type="evidence" value="ECO:0007669"/>
    <property type="project" value="InterPro"/>
</dbReference>
<evidence type="ECO:0000256" key="2">
    <source>
        <dbReference type="ARBA" id="ARBA00022801"/>
    </source>
</evidence>
<name>A0A554VJ75_9FLAO</name>
<dbReference type="GO" id="GO:0000725">
    <property type="term" value="P:recombinational repair"/>
    <property type="evidence" value="ECO:0007669"/>
    <property type="project" value="TreeGrafter"/>
</dbReference>
<feature type="binding site" evidence="9">
    <location>
        <begin position="161"/>
        <end position="168"/>
    </location>
    <ligand>
        <name>ATP</name>
        <dbReference type="ChEBI" id="CHEBI:30616"/>
    </ligand>
</feature>
<dbReference type="InterPro" id="IPR014016">
    <property type="entry name" value="UvrD-like_ATP-bd"/>
</dbReference>
<protein>
    <recommendedName>
        <fullName evidence="7">DNA 3'-5' helicase</fullName>
        <ecNumber evidence="7">5.6.2.4</ecNumber>
    </recommendedName>
</protein>
<comment type="catalytic activity">
    <reaction evidence="8">
        <text>ATP + H2O = ADP + phosphate + H(+)</text>
        <dbReference type="Rhea" id="RHEA:13065"/>
        <dbReference type="ChEBI" id="CHEBI:15377"/>
        <dbReference type="ChEBI" id="CHEBI:15378"/>
        <dbReference type="ChEBI" id="CHEBI:30616"/>
        <dbReference type="ChEBI" id="CHEBI:43474"/>
        <dbReference type="ChEBI" id="CHEBI:456216"/>
        <dbReference type="EC" id="5.6.2.4"/>
    </reaction>
</comment>
<evidence type="ECO:0000256" key="1">
    <source>
        <dbReference type="ARBA" id="ARBA00022741"/>
    </source>
</evidence>
<keyword evidence="1 9" id="KW-0547">Nucleotide-binding</keyword>
<dbReference type="GO" id="GO:0005829">
    <property type="term" value="C:cytosol"/>
    <property type="evidence" value="ECO:0007669"/>
    <property type="project" value="TreeGrafter"/>
</dbReference>
<keyword evidence="10" id="KW-0472">Membrane</keyword>
<dbReference type="PANTHER" id="PTHR11070:SF63">
    <property type="entry name" value="DNA HELICASE IV"/>
    <property type="match status" value="1"/>
</dbReference>
<keyword evidence="10" id="KW-0812">Transmembrane</keyword>
<reference evidence="12 13" key="1">
    <citation type="submission" date="2019-07" db="EMBL/GenBank/DDBJ databases">
        <title>The draft genome sequence of Aquimarina algiphila M91.</title>
        <authorList>
            <person name="Meng X."/>
        </authorList>
    </citation>
    <scope>NUCLEOTIDE SEQUENCE [LARGE SCALE GENOMIC DNA]</scope>
    <source>
        <strain evidence="12 13">M91</strain>
    </source>
</reference>
<evidence type="ECO:0000256" key="9">
    <source>
        <dbReference type="PROSITE-ProRule" id="PRU00560"/>
    </source>
</evidence>
<dbReference type="PANTHER" id="PTHR11070">
    <property type="entry name" value="UVRD / RECB / PCRA DNA HELICASE FAMILY MEMBER"/>
    <property type="match status" value="1"/>
</dbReference>
<organism evidence="12 13">
    <name type="scientific">Aquimarina algiphila</name>
    <dbReference type="NCBI Taxonomy" id="2047982"/>
    <lineage>
        <taxon>Bacteria</taxon>
        <taxon>Pseudomonadati</taxon>
        <taxon>Bacteroidota</taxon>
        <taxon>Flavobacteriia</taxon>
        <taxon>Flavobacteriales</taxon>
        <taxon>Flavobacteriaceae</taxon>
        <taxon>Aquimarina</taxon>
    </lineage>
</organism>
<proteinExistence type="predicted"/>
<dbReference type="EMBL" id="VLNR01000028">
    <property type="protein sequence ID" value="TSE07927.1"/>
    <property type="molecule type" value="Genomic_DNA"/>
</dbReference>
<evidence type="ECO:0000256" key="10">
    <source>
        <dbReference type="SAM" id="Phobius"/>
    </source>
</evidence>
<dbReference type="AlphaFoldDB" id="A0A554VJ75"/>
<evidence type="ECO:0000256" key="6">
    <source>
        <dbReference type="ARBA" id="ARBA00034617"/>
    </source>
</evidence>
<dbReference type="Pfam" id="PF00580">
    <property type="entry name" value="UvrD-helicase"/>
    <property type="match status" value="1"/>
</dbReference>
<feature type="transmembrane region" description="Helical" evidence="10">
    <location>
        <begin position="6"/>
        <end position="24"/>
    </location>
</feature>
<dbReference type="GO" id="GO:0005524">
    <property type="term" value="F:ATP binding"/>
    <property type="evidence" value="ECO:0007669"/>
    <property type="project" value="UniProtKB-UniRule"/>
</dbReference>
<dbReference type="Proteomes" id="UP000318833">
    <property type="component" value="Unassembled WGS sequence"/>
</dbReference>
<keyword evidence="13" id="KW-1185">Reference proteome</keyword>
<evidence type="ECO:0000256" key="4">
    <source>
        <dbReference type="ARBA" id="ARBA00022840"/>
    </source>
</evidence>
<dbReference type="InterPro" id="IPR014017">
    <property type="entry name" value="DNA_helicase_UvrD-like_C"/>
</dbReference>
<feature type="domain" description="UvrD-like helicase ATP-binding" evidence="11">
    <location>
        <begin position="140"/>
        <end position="619"/>
    </location>
</feature>
<keyword evidence="3 9" id="KW-0347">Helicase</keyword>
<dbReference type="SUPFAM" id="SSF52540">
    <property type="entry name" value="P-loop containing nucleoside triphosphate hydrolases"/>
    <property type="match status" value="1"/>
</dbReference>
<evidence type="ECO:0000259" key="11">
    <source>
        <dbReference type="PROSITE" id="PS51198"/>
    </source>
</evidence>
<dbReference type="PROSITE" id="PS51198">
    <property type="entry name" value="UVRD_HELICASE_ATP_BIND"/>
    <property type="match status" value="1"/>
</dbReference>
<sequence>MKFLVYFSIGYSLFLLIYFIRKHLKKRKEMKKSLALLRPKINAIKKAVVEFEGFLNLDYSYFSNHTLESWKENYLILRAFIEINCPNYENIGLEQQVVSVIKGFQNFYTNGQTIRSSFNKQFLVREKEKYNQFFSDIEGNSLDDQQRSCIITDEDNNLVIAGAGSGKTTTIVGKVSYVLDRYKIAPNRIILISFTTASANDLIKRVGIPGIDAKTFHALGLNIIRSVEGHKVSIYNSDMLKKDIGKIFNTFLQDPTYLKNATRYFTYYLNIDKSEFDFDNQEDYILYIKEQNFRTYRKKGELVKNETMNREIVRSREEWHIANFLLFHNVHYEYEHPYEFNTSSIEYQQYKPDFTIFAGDQKIYLEHFGIQRNGDVAPFLANEKQTYEQAKAKYNNDIEWKRNLHNENGTVLIESYSYEKSEGVLLKNLAEKLKKAGVLLNPMTEKEKWDIINGVASTEINNTVDLIIQFLALYKSNNTSKDEIEKKLNKQFGLPKDRSNQFLKLFFPVYDEYQAMLKKRKELDFNDMINKAIGFINDGHYTKTYDYIIVDEFQDSSKAPYELLQAFKTTNPSCKLFCVGDDWQSIYRFAGSDISLFNNYENFFGVTSTSKIETTYRFKNPMIQISGGFISKNPNQIKKELKSFSNTEVTDLKISYSKTEGSDDTEAFLLGFLKYIFNELNVKTGNKYSTKALISKVDNGEFDNFLKEIQQKKFLILARNNRDVNRLDKDDDKITVIPKKDKKDNIKIRVSLLNRTFEMEFMTMHRSKGLQANVVFILNCNAGLYGFPSEVSDDPIIELLLSNSEPYPYSEERRLFYVALTRAKERTICIANENRASRFINEIDQNNNKKVKKCPRCKSGTLQLRENKEKSRSFYGCSNFRYKYGCKYTKNVKKVS</sequence>
<evidence type="ECO:0000313" key="13">
    <source>
        <dbReference type="Proteomes" id="UP000318833"/>
    </source>
</evidence>
<keyword evidence="2 9" id="KW-0378">Hydrolase</keyword>
<keyword evidence="10" id="KW-1133">Transmembrane helix</keyword>
<gene>
    <name evidence="12" type="ORF">FOF46_14475</name>
</gene>
<dbReference type="InterPro" id="IPR000212">
    <property type="entry name" value="DNA_helicase_UvrD/REP"/>
</dbReference>
<accession>A0A554VJ75</accession>
<dbReference type="Pfam" id="PF13361">
    <property type="entry name" value="UvrD_C"/>
    <property type="match status" value="1"/>
</dbReference>
<comment type="caution">
    <text evidence="12">The sequence shown here is derived from an EMBL/GenBank/DDBJ whole genome shotgun (WGS) entry which is preliminary data.</text>
</comment>
<dbReference type="InterPro" id="IPR027417">
    <property type="entry name" value="P-loop_NTPase"/>
</dbReference>
<dbReference type="GO" id="GO:0043138">
    <property type="term" value="F:3'-5' DNA helicase activity"/>
    <property type="evidence" value="ECO:0007669"/>
    <property type="project" value="UniProtKB-EC"/>
</dbReference>
<evidence type="ECO:0000256" key="5">
    <source>
        <dbReference type="ARBA" id="ARBA00023235"/>
    </source>
</evidence>
<dbReference type="Gene3D" id="3.40.50.300">
    <property type="entry name" value="P-loop containing nucleotide triphosphate hydrolases"/>
    <property type="match status" value="3"/>
</dbReference>
<dbReference type="GO" id="GO:0016887">
    <property type="term" value="F:ATP hydrolysis activity"/>
    <property type="evidence" value="ECO:0007669"/>
    <property type="project" value="RHEA"/>
</dbReference>
<evidence type="ECO:0000256" key="8">
    <source>
        <dbReference type="ARBA" id="ARBA00048988"/>
    </source>
</evidence>
<evidence type="ECO:0000256" key="7">
    <source>
        <dbReference type="ARBA" id="ARBA00034808"/>
    </source>
</evidence>
<dbReference type="OrthoDB" id="9809039at2"/>
<comment type="catalytic activity">
    <reaction evidence="6">
        <text>Couples ATP hydrolysis with the unwinding of duplex DNA by translocating in the 3'-5' direction.</text>
        <dbReference type="EC" id="5.6.2.4"/>
    </reaction>
</comment>
<dbReference type="EC" id="5.6.2.4" evidence="7"/>
<evidence type="ECO:0000256" key="3">
    <source>
        <dbReference type="ARBA" id="ARBA00022806"/>
    </source>
</evidence>
<keyword evidence="4 9" id="KW-0067">ATP-binding</keyword>
<keyword evidence="5" id="KW-0413">Isomerase</keyword>
<evidence type="ECO:0000313" key="12">
    <source>
        <dbReference type="EMBL" id="TSE07927.1"/>
    </source>
</evidence>